<dbReference type="PANTHER" id="PTHR31705">
    <property type="entry name" value="MEDIATOR OF RNA POLYMERASE II TRANSCRIPTION SUBUNIT 30"/>
    <property type="match status" value="1"/>
</dbReference>
<dbReference type="GO" id="GO:0045893">
    <property type="term" value="P:positive regulation of DNA-templated transcription"/>
    <property type="evidence" value="ECO:0007669"/>
    <property type="project" value="TreeGrafter"/>
</dbReference>
<feature type="region of interest" description="Disordered" evidence="10">
    <location>
        <begin position="86"/>
        <end position="203"/>
    </location>
</feature>
<evidence type="ECO:0000256" key="10">
    <source>
        <dbReference type="SAM" id="MobiDB-lite"/>
    </source>
</evidence>
<keyword evidence="4" id="KW-0805">Transcription regulation</keyword>
<dbReference type="STRING" id="112268.A0A182WHH9"/>
<comment type="function">
    <text evidence="8">Component of the Mediator complex, a coactivator involved in the regulated transcription of nearly all RNA polymerase II-dependent genes. Mediator functions as a bridge to convey information from gene-specific regulatory proteins to the basal RNA polymerase II transcription machinery. Mediator is recruited to promoters by direct interactions with regulatory proteins and serves as a scaffold for the assembly of a functional preinitiation complex with RNA polymerase II and the general transcription factors.</text>
</comment>
<keyword evidence="7" id="KW-0539">Nucleus</keyword>
<dbReference type="GO" id="GO:0003712">
    <property type="term" value="F:transcription coregulator activity"/>
    <property type="evidence" value="ECO:0007669"/>
    <property type="project" value="TreeGrafter"/>
</dbReference>
<comment type="subcellular location">
    <subcellularLocation>
        <location evidence="1">Nucleus</location>
    </subcellularLocation>
</comment>
<organism evidence="11 12">
    <name type="scientific">Anopheles minimus</name>
    <dbReference type="NCBI Taxonomy" id="112268"/>
    <lineage>
        <taxon>Eukaryota</taxon>
        <taxon>Metazoa</taxon>
        <taxon>Ecdysozoa</taxon>
        <taxon>Arthropoda</taxon>
        <taxon>Hexapoda</taxon>
        <taxon>Insecta</taxon>
        <taxon>Pterygota</taxon>
        <taxon>Neoptera</taxon>
        <taxon>Endopterygota</taxon>
        <taxon>Diptera</taxon>
        <taxon>Nematocera</taxon>
        <taxon>Culicoidea</taxon>
        <taxon>Culicidae</taxon>
        <taxon>Anophelinae</taxon>
        <taxon>Anopheles</taxon>
    </lineage>
</organism>
<evidence type="ECO:0000256" key="5">
    <source>
        <dbReference type="ARBA" id="ARBA00023159"/>
    </source>
</evidence>
<dbReference type="PANTHER" id="PTHR31705:SF4">
    <property type="entry name" value="MEDIATOR OF RNA POLYMERASE II TRANSCRIPTION SUBUNIT 30"/>
    <property type="match status" value="1"/>
</dbReference>
<dbReference type="GO" id="GO:0016592">
    <property type="term" value="C:mediator complex"/>
    <property type="evidence" value="ECO:0007669"/>
    <property type="project" value="TreeGrafter"/>
</dbReference>
<reference evidence="12" key="1">
    <citation type="submission" date="2013-03" db="EMBL/GenBank/DDBJ databases">
        <title>The Genome Sequence of Anopheles minimus MINIMUS1.</title>
        <authorList>
            <consortium name="The Broad Institute Genomics Platform"/>
            <person name="Neafsey D.E."/>
            <person name="Walton C."/>
            <person name="Walker B."/>
            <person name="Young S.K."/>
            <person name="Zeng Q."/>
            <person name="Gargeya S."/>
            <person name="Fitzgerald M."/>
            <person name="Haas B."/>
            <person name="Abouelleil A."/>
            <person name="Allen A.W."/>
            <person name="Alvarado L."/>
            <person name="Arachchi H.M."/>
            <person name="Berlin A.M."/>
            <person name="Chapman S.B."/>
            <person name="Gainer-Dewar J."/>
            <person name="Goldberg J."/>
            <person name="Griggs A."/>
            <person name="Gujja S."/>
            <person name="Hansen M."/>
            <person name="Howarth C."/>
            <person name="Imamovic A."/>
            <person name="Ireland A."/>
            <person name="Larimer J."/>
            <person name="McCowan C."/>
            <person name="Murphy C."/>
            <person name="Pearson M."/>
            <person name="Poon T.W."/>
            <person name="Priest M."/>
            <person name="Roberts A."/>
            <person name="Saif S."/>
            <person name="Shea T."/>
            <person name="Sisk P."/>
            <person name="Sykes S."/>
            <person name="Wortman J."/>
            <person name="Nusbaum C."/>
            <person name="Birren B."/>
        </authorList>
    </citation>
    <scope>NUCLEOTIDE SEQUENCE [LARGE SCALE GENOMIC DNA]</scope>
    <source>
        <strain evidence="12">MINIMUS1</strain>
    </source>
</reference>
<protein>
    <recommendedName>
        <fullName evidence="3">Mediator of RNA polymerase II transcription subunit 30</fullName>
    </recommendedName>
    <alternativeName>
        <fullName evidence="9">Mediator complex subunit 30</fullName>
    </alternativeName>
</protein>
<reference evidence="11" key="2">
    <citation type="submission" date="2020-05" db="UniProtKB">
        <authorList>
            <consortium name="EnsemblMetazoa"/>
        </authorList>
    </citation>
    <scope>IDENTIFICATION</scope>
    <source>
        <strain evidence="11">MINIMUS1</strain>
    </source>
</reference>
<dbReference type="AlphaFoldDB" id="A0A182WHH9"/>
<feature type="compositionally biased region" description="Low complexity" evidence="10">
    <location>
        <begin position="112"/>
        <end position="130"/>
    </location>
</feature>
<keyword evidence="6" id="KW-0804">Transcription</keyword>
<evidence type="ECO:0000256" key="8">
    <source>
        <dbReference type="ARBA" id="ARBA00025687"/>
    </source>
</evidence>
<comment type="similarity">
    <text evidence="2">Belongs to the Mediator complex subunit 30 family.</text>
</comment>
<evidence type="ECO:0000256" key="3">
    <source>
        <dbReference type="ARBA" id="ARBA00019664"/>
    </source>
</evidence>
<accession>A0A182WHH9</accession>
<evidence type="ECO:0000256" key="6">
    <source>
        <dbReference type="ARBA" id="ARBA00023163"/>
    </source>
</evidence>
<sequence>MLPHGQKALSKHVCRIRSVNQAEGIIGRIGVRYGFFCRTNMSGQFPGGYQSPSGHRGNYNSPIIQQHLNQMNVPNQMGMMGFNQSNVMNNPQMQGVPGQGNQDMGLNPGMMQQNQQQQQQQHQQIAQGMQPNPQQLPSNQHQPGQNQMVGQNPSHQSSQPSSGMGMQQPGGNVGPGNVMNNPQSQNQSVPPNQPGGGTTVQQQQKAEFNLLSLCRIGQETVQDIVSRFQEVFGILRSIQPPNGTNQGQLSSNDKKAKVQEQFRTIRLLFKRLRLLYDKCNDNCQQGMEYTHVESLIPLKGEIERTEPVHTEEYKKALQENRELVAMVQLKNKQLREIIDKIRLTIWEINTMLSMRRC</sequence>
<dbReference type="InterPro" id="IPR021019">
    <property type="entry name" value="Mediator_Med30_met"/>
</dbReference>
<feature type="compositionally biased region" description="Low complexity" evidence="10">
    <location>
        <begin position="150"/>
        <end position="190"/>
    </location>
</feature>
<evidence type="ECO:0000256" key="2">
    <source>
        <dbReference type="ARBA" id="ARBA00010606"/>
    </source>
</evidence>
<name>A0A182WHH9_9DIPT</name>
<dbReference type="Proteomes" id="UP000075920">
    <property type="component" value="Unassembled WGS sequence"/>
</dbReference>
<dbReference type="EnsemblMetazoa" id="AMIN009832-RA">
    <property type="protein sequence ID" value="AMIN009832-PA"/>
    <property type="gene ID" value="AMIN009832"/>
</dbReference>
<evidence type="ECO:0000313" key="12">
    <source>
        <dbReference type="Proteomes" id="UP000075920"/>
    </source>
</evidence>
<evidence type="ECO:0000256" key="1">
    <source>
        <dbReference type="ARBA" id="ARBA00004123"/>
    </source>
</evidence>
<evidence type="ECO:0000256" key="9">
    <source>
        <dbReference type="ARBA" id="ARBA00031981"/>
    </source>
</evidence>
<keyword evidence="5" id="KW-0010">Activator</keyword>
<evidence type="ECO:0000256" key="7">
    <source>
        <dbReference type="ARBA" id="ARBA00023242"/>
    </source>
</evidence>
<evidence type="ECO:0000256" key="4">
    <source>
        <dbReference type="ARBA" id="ARBA00023015"/>
    </source>
</evidence>
<feature type="compositionally biased region" description="Polar residues" evidence="10">
    <location>
        <begin position="86"/>
        <end position="104"/>
    </location>
</feature>
<dbReference type="Pfam" id="PF11315">
    <property type="entry name" value="Med30"/>
    <property type="match status" value="1"/>
</dbReference>
<proteinExistence type="inferred from homology"/>
<feature type="compositionally biased region" description="Polar residues" evidence="10">
    <location>
        <begin position="131"/>
        <end position="149"/>
    </location>
</feature>
<evidence type="ECO:0000313" key="11">
    <source>
        <dbReference type="EnsemblMetazoa" id="AMIN009832-PA"/>
    </source>
</evidence>
<keyword evidence="12" id="KW-1185">Reference proteome</keyword>
<dbReference type="VEuPathDB" id="VectorBase:AMIN009832"/>